<name>A0A813QVI2_9BILA</name>
<dbReference type="PANTHER" id="PTHR31393">
    <property type="entry name" value="C5ORF31"/>
    <property type="match status" value="1"/>
</dbReference>
<evidence type="ECO:0000313" key="3">
    <source>
        <dbReference type="Proteomes" id="UP000663860"/>
    </source>
</evidence>
<evidence type="ECO:0000256" key="1">
    <source>
        <dbReference type="SAM" id="MobiDB-lite"/>
    </source>
</evidence>
<dbReference type="AlphaFoldDB" id="A0A813QVI2"/>
<comment type="caution">
    <text evidence="2">The sequence shown here is derived from an EMBL/GenBank/DDBJ whole genome shotgun (WGS) entry which is preliminary data.</text>
</comment>
<proteinExistence type="predicted"/>
<feature type="compositionally biased region" description="Polar residues" evidence="1">
    <location>
        <begin position="187"/>
        <end position="227"/>
    </location>
</feature>
<gene>
    <name evidence="2" type="ORF">IZO911_LOCUS5444</name>
</gene>
<sequence length="752" mass="86441">MTSLVLFKTDRSGKGDPAPASNDWGTGRPRVRESQSAFPRLSGNFLQTGEPISQTYRNTDLVLSNLRNNDELVPAPLHTTDITSHEIPLEFPSNHPHTSHISEKAIFPGATDGLNDHPSTSVEPYIVTHKIRGNPFRREVHFHGFQPAHCRTSQWPDKHYMHLPRSQSDLNSSSIYPWPRKMFAPNDHTSPTNSVRRASSHVVQNTKTATPSSNKQPKSYLNKTSESVRPKNGGMHGNRQQTRAFDKQRPSTEATKRMSETERLDDQLRNGTDYVNLPAHLFPTNKAPTWIPQQESSNDNQGTPNEIRFLQTGQPQASTANGQLYRDHYASHQQMNAENRLQQIEVIRPQENLTLLNVKYRHLQNPRHARPILPQYRDDYVNTFYDQVGTYVQERSGLYHTDNYNPNLLAQSIPELENYQEIVGPSVNDNNLGDLLNRGEQNQNRTKPKLFQYKAIGDYENMRKQLLNKLHVPQDASTVDSRVQEGDKQFIQRETVYGQGYNTRKFLQENTLQHYARVDPTNLMSTRYNNDLERTRSLNSYPMKTTQTRNITDDVLSSPVLHPSQYDDMYSTKHITEHTDGYSRRPTTRVYDSPFKSEHDPTVHQVYQNQTVHTQARSFDPALQIPTQLPNSVKTSIRLPGPENVARFIEPKFETNTTYQRSFKDISFHEGTPRRQNFSQDNNQHLDQSSDLSPRPCKLTDIQDGWTKTQAQQHYQYENPGVAPYSSDTIMRAKKEVLLADSIVKQHVMQVR</sequence>
<dbReference type="InterPro" id="IPR027886">
    <property type="entry name" value="SPMIP4"/>
</dbReference>
<feature type="region of interest" description="Disordered" evidence="1">
    <location>
        <begin position="186"/>
        <end position="269"/>
    </location>
</feature>
<dbReference type="EMBL" id="CAJNOE010000032">
    <property type="protein sequence ID" value="CAF0773929.1"/>
    <property type="molecule type" value="Genomic_DNA"/>
</dbReference>
<dbReference type="Proteomes" id="UP000663860">
    <property type="component" value="Unassembled WGS sequence"/>
</dbReference>
<feature type="region of interest" description="Disordered" evidence="1">
    <location>
        <begin position="671"/>
        <end position="696"/>
    </location>
</feature>
<dbReference type="GO" id="GO:0005813">
    <property type="term" value="C:centrosome"/>
    <property type="evidence" value="ECO:0007669"/>
    <property type="project" value="TreeGrafter"/>
</dbReference>
<feature type="compositionally biased region" description="Polar residues" evidence="1">
    <location>
        <begin position="674"/>
        <end position="692"/>
    </location>
</feature>
<protein>
    <submittedName>
        <fullName evidence="2">Uncharacterized protein</fullName>
    </submittedName>
</protein>
<dbReference type="Pfam" id="PF15093">
    <property type="entry name" value="SPMIP4-like"/>
    <property type="match status" value="1"/>
</dbReference>
<dbReference type="PANTHER" id="PTHR31393:SF2">
    <property type="entry name" value="CHROMOSOME 7 OPEN READING FRAME 31"/>
    <property type="match status" value="1"/>
</dbReference>
<reference evidence="2" key="1">
    <citation type="submission" date="2021-02" db="EMBL/GenBank/DDBJ databases">
        <authorList>
            <person name="Nowell W R."/>
        </authorList>
    </citation>
    <scope>NUCLEOTIDE SEQUENCE</scope>
</reference>
<accession>A0A813QVI2</accession>
<feature type="compositionally biased region" description="Basic and acidic residues" evidence="1">
    <location>
        <begin position="244"/>
        <end position="268"/>
    </location>
</feature>
<evidence type="ECO:0000313" key="2">
    <source>
        <dbReference type="EMBL" id="CAF0773929.1"/>
    </source>
</evidence>
<organism evidence="2 3">
    <name type="scientific">Adineta steineri</name>
    <dbReference type="NCBI Taxonomy" id="433720"/>
    <lineage>
        <taxon>Eukaryota</taxon>
        <taxon>Metazoa</taxon>
        <taxon>Spiralia</taxon>
        <taxon>Gnathifera</taxon>
        <taxon>Rotifera</taxon>
        <taxon>Eurotatoria</taxon>
        <taxon>Bdelloidea</taxon>
        <taxon>Adinetida</taxon>
        <taxon>Adinetidae</taxon>
        <taxon>Adineta</taxon>
    </lineage>
</organism>
<feature type="region of interest" description="Disordered" evidence="1">
    <location>
        <begin position="1"/>
        <end position="46"/>
    </location>
</feature>